<reference evidence="3 4" key="1">
    <citation type="submission" date="2020-08" db="EMBL/GenBank/DDBJ databases">
        <title>Genomic Encyclopedia of Type Strains, Phase IV (KMG-IV): sequencing the most valuable type-strain genomes for metagenomic binning, comparative biology and taxonomic classification.</title>
        <authorList>
            <person name="Goeker M."/>
        </authorList>
    </citation>
    <scope>NUCLEOTIDE SEQUENCE [LARGE SCALE GENOMIC DNA]</scope>
    <source>
        <strain evidence="3 4">DSM 29853</strain>
    </source>
</reference>
<sequence length="193" mass="21901">MSRWKRFFRSRDGSAAIEFAILSLPYFMIVIAILETFLAFTGEQVVANATDTLSRKLRTGRITYNLGRTTDMTQAQFRQAFCNEIAVLIRCSATEVTNPQKLYLDVQTFASFSTIPKTIPRVSTAKYADLDTTKFKYTPGGPGSINMLRAYYRWEIMTDLVRPYLTTIRPAGGGMPRDFLIVSTAAFQNERYP</sequence>
<proteinExistence type="predicted"/>
<evidence type="ECO:0000259" key="2">
    <source>
        <dbReference type="Pfam" id="PF07811"/>
    </source>
</evidence>
<dbReference type="RefSeq" id="WP_246365819.1">
    <property type="nucleotide sequence ID" value="NZ_JACIEZ010000009.1"/>
</dbReference>
<accession>A0A7W6J7X9</accession>
<feature type="transmembrane region" description="Helical" evidence="1">
    <location>
        <begin position="21"/>
        <end position="40"/>
    </location>
</feature>
<gene>
    <name evidence="3" type="ORF">GGR23_003680</name>
</gene>
<keyword evidence="4" id="KW-1185">Reference proteome</keyword>
<evidence type="ECO:0000313" key="3">
    <source>
        <dbReference type="EMBL" id="MBB4066465.1"/>
    </source>
</evidence>
<keyword evidence="1" id="KW-1133">Transmembrane helix</keyword>
<evidence type="ECO:0000313" key="4">
    <source>
        <dbReference type="Proteomes" id="UP000528286"/>
    </source>
</evidence>
<name>A0A7W6J7X9_9HYPH</name>
<keyword evidence="1" id="KW-0472">Membrane</keyword>
<dbReference type="Proteomes" id="UP000528286">
    <property type="component" value="Unassembled WGS sequence"/>
</dbReference>
<feature type="domain" description="TadE-like" evidence="2">
    <location>
        <begin position="13"/>
        <end position="52"/>
    </location>
</feature>
<protein>
    <submittedName>
        <fullName evidence="3">Flp pilus assembly protein TadG</fullName>
    </submittedName>
</protein>
<dbReference type="Pfam" id="PF07811">
    <property type="entry name" value="TadE"/>
    <property type="match status" value="1"/>
</dbReference>
<dbReference type="InterPro" id="IPR012495">
    <property type="entry name" value="TadE-like_dom"/>
</dbReference>
<evidence type="ECO:0000256" key="1">
    <source>
        <dbReference type="SAM" id="Phobius"/>
    </source>
</evidence>
<dbReference type="AlphaFoldDB" id="A0A7W6J7X9"/>
<comment type="caution">
    <text evidence="3">The sequence shown here is derived from an EMBL/GenBank/DDBJ whole genome shotgun (WGS) entry which is preliminary data.</text>
</comment>
<dbReference type="EMBL" id="JACIEZ010000009">
    <property type="protein sequence ID" value="MBB4066465.1"/>
    <property type="molecule type" value="Genomic_DNA"/>
</dbReference>
<organism evidence="3 4">
    <name type="scientific">Gellertiella hungarica</name>
    <dbReference type="NCBI Taxonomy" id="1572859"/>
    <lineage>
        <taxon>Bacteria</taxon>
        <taxon>Pseudomonadati</taxon>
        <taxon>Pseudomonadota</taxon>
        <taxon>Alphaproteobacteria</taxon>
        <taxon>Hyphomicrobiales</taxon>
        <taxon>Rhizobiaceae</taxon>
        <taxon>Gellertiella</taxon>
    </lineage>
</organism>
<keyword evidence="1" id="KW-0812">Transmembrane</keyword>